<reference evidence="2" key="1">
    <citation type="submission" date="2022-10" db="EMBL/GenBank/DDBJ databases">
        <authorList>
            <person name="Chen Y."/>
            <person name="Dougan E. K."/>
            <person name="Chan C."/>
            <person name="Rhodes N."/>
            <person name="Thang M."/>
        </authorList>
    </citation>
    <scope>NUCLEOTIDE SEQUENCE</scope>
</reference>
<dbReference type="Proteomes" id="UP001152797">
    <property type="component" value="Unassembled WGS sequence"/>
</dbReference>
<feature type="compositionally biased region" description="Low complexity" evidence="1">
    <location>
        <begin position="1"/>
        <end position="16"/>
    </location>
</feature>
<accession>A0A9P1GAY3</accession>
<evidence type="ECO:0000256" key="1">
    <source>
        <dbReference type="SAM" id="MobiDB-lite"/>
    </source>
</evidence>
<evidence type="ECO:0000313" key="4">
    <source>
        <dbReference type="Proteomes" id="UP001152797"/>
    </source>
</evidence>
<dbReference type="AlphaFoldDB" id="A0A9P1GAY3"/>
<evidence type="ECO:0000313" key="3">
    <source>
        <dbReference type="EMBL" id="CAL1157495.1"/>
    </source>
</evidence>
<proteinExistence type="predicted"/>
<organism evidence="2">
    <name type="scientific">Cladocopium goreaui</name>
    <dbReference type="NCBI Taxonomy" id="2562237"/>
    <lineage>
        <taxon>Eukaryota</taxon>
        <taxon>Sar</taxon>
        <taxon>Alveolata</taxon>
        <taxon>Dinophyceae</taxon>
        <taxon>Suessiales</taxon>
        <taxon>Symbiodiniaceae</taxon>
        <taxon>Cladocopium</taxon>
    </lineage>
</organism>
<keyword evidence="4" id="KW-1185">Reference proteome</keyword>
<protein>
    <submittedName>
        <fullName evidence="2">Uncharacterized protein</fullName>
    </submittedName>
</protein>
<name>A0A9P1GAY3_9DINO</name>
<dbReference type="EMBL" id="CAMXCT030003369">
    <property type="protein sequence ID" value="CAL4791432.1"/>
    <property type="molecule type" value="Genomic_DNA"/>
</dbReference>
<evidence type="ECO:0000313" key="2">
    <source>
        <dbReference type="EMBL" id="CAI4004120.1"/>
    </source>
</evidence>
<gene>
    <name evidence="2" type="ORF">C1SCF055_LOCUS29935</name>
</gene>
<dbReference type="EMBL" id="CAMXCT010003369">
    <property type="protein sequence ID" value="CAI4004120.1"/>
    <property type="molecule type" value="Genomic_DNA"/>
</dbReference>
<feature type="region of interest" description="Disordered" evidence="1">
    <location>
        <begin position="1"/>
        <end position="28"/>
    </location>
</feature>
<dbReference type="EMBL" id="CAMXCT020003369">
    <property type="protein sequence ID" value="CAL1157495.1"/>
    <property type="molecule type" value="Genomic_DNA"/>
</dbReference>
<reference evidence="3" key="2">
    <citation type="submission" date="2024-04" db="EMBL/GenBank/DDBJ databases">
        <authorList>
            <person name="Chen Y."/>
            <person name="Shah S."/>
            <person name="Dougan E. K."/>
            <person name="Thang M."/>
            <person name="Chan C."/>
        </authorList>
    </citation>
    <scope>NUCLEOTIDE SEQUENCE [LARGE SCALE GENOMIC DNA]</scope>
</reference>
<comment type="caution">
    <text evidence="2">The sequence shown here is derived from an EMBL/GenBank/DDBJ whole genome shotgun (WGS) entry which is preliminary data.</text>
</comment>
<sequence>MESTVPVVPVPKQTVTSDGGEVKAMPTEEPGSFVATNSVLSLKGLKEGA</sequence>